<dbReference type="EMBL" id="AP018227">
    <property type="protein sequence ID" value="BAY84749.1"/>
    <property type="molecule type" value="Genomic_DNA"/>
</dbReference>
<protein>
    <recommendedName>
        <fullName evidence="1">Putative restriction endonuclease domain-containing protein</fullName>
    </recommendedName>
</protein>
<organism evidence="2 3">
    <name type="scientific">Calothrix parasitica NIES-267</name>
    <dbReference type="NCBI Taxonomy" id="1973488"/>
    <lineage>
        <taxon>Bacteria</taxon>
        <taxon>Bacillati</taxon>
        <taxon>Cyanobacteriota</taxon>
        <taxon>Cyanophyceae</taxon>
        <taxon>Nostocales</taxon>
        <taxon>Calotrichaceae</taxon>
        <taxon>Calothrix</taxon>
    </lineage>
</organism>
<feature type="domain" description="Putative restriction endonuclease" evidence="1">
    <location>
        <begin position="5"/>
        <end position="60"/>
    </location>
</feature>
<proteinExistence type="predicted"/>
<gene>
    <name evidence="2" type="ORF">NIES267_42450</name>
</gene>
<sequence length="75" mass="8581">MKKANTSLSKDLDTKRKTYACASIKEYWVVDLKNRLVKVFRNLVDGNYIEEITLTDGEISPIAIERNKGFGKEIT</sequence>
<dbReference type="Gene3D" id="3.90.1570.10">
    <property type="entry name" value="tt1808, chain A"/>
    <property type="match status" value="1"/>
</dbReference>
<evidence type="ECO:0000313" key="2">
    <source>
        <dbReference type="EMBL" id="BAY84749.1"/>
    </source>
</evidence>
<dbReference type="PANTHER" id="PTHR35400">
    <property type="entry name" value="SLR1083 PROTEIN"/>
    <property type="match status" value="1"/>
</dbReference>
<dbReference type="Pfam" id="PF05685">
    <property type="entry name" value="Uma2"/>
    <property type="match status" value="1"/>
</dbReference>
<dbReference type="AlphaFoldDB" id="A0A1Z4LU57"/>
<dbReference type="InterPro" id="IPR008538">
    <property type="entry name" value="Uma2"/>
</dbReference>
<keyword evidence="3" id="KW-1185">Reference proteome</keyword>
<dbReference type="CDD" id="cd06260">
    <property type="entry name" value="DUF820-like"/>
    <property type="match status" value="1"/>
</dbReference>
<name>A0A1Z4LU57_9CYAN</name>
<evidence type="ECO:0000259" key="1">
    <source>
        <dbReference type="Pfam" id="PF05685"/>
    </source>
</evidence>
<dbReference type="InterPro" id="IPR012296">
    <property type="entry name" value="Nuclease_put_TT1808"/>
</dbReference>
<reference evidence="2 3" key="1">
    <citation type="submission" date="2017-06" db="EMBL/GenBank/DDBJ databases">
        <title>Genome sequencing of cyanobaciteial culture collection at National Institute for Environmental Studies (NIES).</title>
        <authorList>
            <person name="Hirose Y."/>
            <person name="Shimura Y."/>
            <person name="Fujisawa T."/>
            <person name="Nakamura Y."/>
            <person name="Kawachi M."/>
        </authorList>
    </citation>
    <scope>NUCLEOTIDE SEQUENCE [LARGE SCALE GENOMIC DNA]</scope>
    <source>
        <strain evidence="2 3">NIES-267</strain>
    </source>
</reference>
<evidence type="ECO:0000313" key="3">
    <source>
        <dbReference type="Proteomes" id="UP000218418"/>
    </source>
</evidence>
<accession>A0A1Z4LU57</accession>
<dbReference type="Proteomes" id="UP000218418">
    <property type="component" value="Chromosome"/>
</dbReference>
<dbReference type="PANTHER" id="PTHR35400:SF1">
    <property type="entry name" value="SLR1083 PROTEIN"/>
    <property type="match status" value="1"/>
</dbReference>